<dbReference type="PANTHER" id="PTHR22916:SF3">
    <property type="entry name" value="UDP-GLCNAC:BETAGAL BETA-1,3-N-ACETYLGLUCOSAMINYLTRANSFERASE-LIKE PROTEIN 1"/>
    <property type="match status" value="1"/>
</dbReference>
<keyword evidence="1" id="KW-0472">Membrane</keyword>
<dbReference type="EMBL" id="JFYZ01000005">
    <property type="protein sequence ID" value="EZP82814.1"/>
    <property type="molecule type" value="Genomic_DNA"/>
</dbReference>
<dbReference type="InterPro" id="IPR029044">
    <property type="entry name" value="Nucleotide-diphossugar_trans"/>
</dbReference>
<dbReference type="AlphaFoldDB" id="A0A031K0X4"/>
<reference evidence="6" key="3">
    <citation type="journal article" date="2017" name="J. Biotechnol.">
        <title>Complete genome sequence of Novosphingobium resinovorum SA1, a versatile xenobiotic-degrading bacterium capable of utilizing sulfanilic acid.</title>
        <authorList>
            <person name="Hegedus B."/>
            <person name="Kos P.B."/>
            <person name="Balint B."/>
            <person name="Maroti G."/>
            <person name="Gan H.M."/>
            <person name="Perei K."/>
            <person name="Rakhely G."/>
        </authorList>
    </citation>
    <scope>NUCLEOTIDE SEQUENCE [LARGE SCALE GENOMIC DNA]</scope>
    <source>
        <strain evidence="6">SA1</strain>
    </source>
</reference>
<protein>
    <submittedName>
        <fullName evidence="3 4">Glycosyl transferase</fullName>
    </submittedName>
</protein>
<geneLocation type="plasmid" evidence="3 6">
    <name>pSA1</name>
</geneLocation>
<gene>
    <name evidence="3" type="ORF">BES08_19040</name>
    <name evidence="4" type="ORF">BV97_01738</name>
</gene>
<organism evidence="4 5">
    <name type="scientific">Novosphingobium resinovorum</name>
    <dbReference type="NCBI Taxonomy" id="158500"/>
    <lineage>
        <taxon>Bacteria</taxon>
        <taxon>Pseudomonadati</taxon>
        <taxon>Pseudomonadota</taxon>
        <taxon>Alphaproteobacteria</taxon>
        <taxon>Sphingomonadales</taxon>
        <taxon>Sphingomonadaceae</taxon>
        <taxon>Novosphingobium</taxon>
    </lineage>
</organism>
<reference evidence="3" key="2">
    <citation type="submission" date="2016-08" db="EMBL/GenBank/DDBJ databases">
        <authorList>
            <person name="Seilhamer J.J."/>
        </authorList>
    </citation>
    <scope>NUCLEOTIDE SEQUENCE [LARGE SCALE GENOMIC DNA]</scope>
    <source>
        <strain evidence="3">SA1</strain>
        <plasmid evidence="3">pSA1</plasmid>
    </source>
</reference>
<keyword evidence="3" id="KW-0614">Plasmid</keyword>
<evidence type="ECO:0000259" key="2">
    <source>
        <dbReference type="Pfam" id="PF00535"/>
    </source>
</evidence>
<evidence type="ECO:0000313" key="4">
    <source>
        <dbReference type="EMBL" id="EZP82814.1"/>
    </source>
</evidence>
<name>A0A031K0X4_9SPHN</name>
<evidence type="ECO:0000313" key="6">
    <source>
        <dbReference type="Proteomes" id="UP000094626"/>
    </source>
</evidence>
<feature type="domain" description="Glycosyltransferase 2-like" evidence="2">
    <location>
        <begin position="5"/>
        <end position="129"/>
    </location>
</feature>
<evidence type="ECO:0000313" key="3">
    <source>
        <dbReference type="EMBL" id="AOR78996.1"/>
    </source>
</evidence>
<keyword evidence="1" id="KW-0812">Transmembrane</keyword>
<proteinExistence type="predicted"/>
<dbReference type="PANTHER" id="PTHR22916">
    <property type="entry name" value="GLYCOSYLTRANSFERASE"/>
    <property type="match status" value="1"/>
</dbReference>
<dbReference type="PATRIC" id="fig|158500.4.peg.1781"/>
<sequence>MPTLSICIPTYNRSACLAELLDSILAENSADVEVVVGDDASPDDTEAVAATYADRLARFTYFRHPVNVGVDGNIAAVAARATGDYVWLMGDDDRIERGGIRRVLSALSAWPDAIALTVGVVDYDVTMRRMTGIRKMPRTQCFTGVGPAFSHLAELLGFISATLIRRTHWAAAAADPRARAMTNLYSQVYIAGLAVGARGRWGVVEEPCVGFRSGNDQLKRRVGWLERLKVDVRAYDEIAQLLFPDDARVRRAMARRIFDTHVIARIVNAKTEGTTARDALLAGLYLLRRYFALPRFWAFAVPLLVTPGAAVRAIRRAYQGTIRESGSGRARQFALNPAVRP</sequence>
<evidence type="ECO:0000256" key="1">
    <source>
        <dbReference type="SAM" id="Phobius"/>
    </source>
</evidence>
<dbReference type="CDD" id="cd00761">
    <property type="entry name" value="Glyco_tranf_GTA_type"/>
    <property type="match status" value="1"/>
</dbReference>
<dbReference type="Proteomes" id="UP000024329">
    <property type="component" value="Unassembled WGS sequence"/>
</dbReference>
<dbReference type="KEGG" id="nre:BES08_19040"/>
<dbReference type="EMBL" id="CP017076">
    <property type="protein sequence ID" value="AOR78996.1"/>
    <property type="molecule type" value="Genomic_DNA"/>
</dbReference>
<keyword evidence="6" id="KW-1185">Reference proteome</keyword>
<dbReference type="eggNOG" id="COG1216">
    <property type="taxonomic scope" value="Bacteria"/>
</dbReference>
<dbReference type="InterPro" id="IPR001173">
    <property type="entry name" value="Glyco_trans_2-like"/>
</dbReference>
<dbReference type="Pfam" id="PF00535">
    <property type="entry name" value="Glycos_transf_2"/>
    <property type="match status" value="1"/>
</dbReference>
<dbReference type="Proteomes" id="UP000094626">
    <property type="component" value="Plasmid pSA1"/>
</dbReference>
<dbReference type="OrthoDB" id="396512at2"/>
<dbReference type="SUPFAM" id="SSF53448">
    <property type="entry name" value="Nucleotide-diphospho-sugar transferases"/>
    <property type="match status" value="1"/>
</dbReference>
<keyword evidence="1" id="KW-1133">Transmembrane helix</keyword>
<dbReference type="GO" id="GO:0016758">
    <property type="term" value="F:hexosyltransferase activity"/>
    <property type="evidence" value="ECO:0007669"/>
    <property type="project" value="UniProtKB-ARBA"/>
</dbReference>
<accession>A0A031K0X4</accession>
<dbReference type="RefSeq" id="WP_036525100.1">
    <property type="nucleotide sequence ID" value="NZ_CP017076.1"/>
</dbReference>
<feature type="transmembrane region" description="Helical" evidence="1">
    <location>
        <begin position="296"/>
        <end position="314"/>
    </location>
</feature>
<keyword evidence="4" id="KW-0808">Transferase</keyword>
<dbReference type="Gene3D" id="3.90.550.10">
    <property type="entry name" value="Spore Coat Polysaccharide Biosynthesis Protein SpsA, Chain A"/>
    <property type="match status" value="1"/>
</dbReference>
<evidence type="ECO:0000313" key="5">
    <source>
        <dbReference type="Proteomes" id="UP000024329"/>
    </source>
</evidence>
<reference evidence="4 5" key="1">
    <citation type="submission" date="2014-03" db="EMBL/GenBank/DDBJ databases">
        <title>Whole genome sequence of Novosphingobium resinovorum KF1.</title>
        <authorList>
            <person name="Gan H.M."/>
            <person name="Gan H.Y."/>
            <person name="Chew T.H."/>
            <person name="Savka M.A."/>
        </authorList>
    </citation>
    <scope>NUCLEOTIDE SEQUENCE [LARGE SCALE GENOMIC DNA]</scope>
    <source>
        <strain evidence="4 5">KF1</strain>
    </source>
</reference>